<evidence type="ECO:0000256" key="1">
    <source>
        <dbReference type="ARBA" id="ARBA00001971"/>
    </source>
</evidence>
<comment type="cofactor">
    <cofactor evidence="1">
        <name>heme</name>
        <dbReference type="ChEBI" id="CHEBI:30413"/>
    </cofactor>
</comment>
<proteinExistence type="inferred from homology"/>
<name>A0A1M7P599_9HYPH</name>
<accession>A0A1M7P599</accession>
<gene>
    <name evidence="8" type="ORF">SAMN05444272_4114</name>
</gene>
<dbReference type="Proteomes" id="UP000186002">
    <property type="component" value="Unassembled WGS sequence"/>
</dbReference>
<dbReference type="GO" id="GO:0020037">
    <property type="term" value="F:heme binding"/>
    <property type="evidence" value="ECO:0007669"/>
    <property type="project" value="InterPro"/>
</dbReference>
<dbReference type="Gene3D" id="1.10.630.10">
    <property type="entry name" value="Cytochrome P450"/>
    <property type="match status" value="2"/>
</dbReference>
<dbReference type="PROSITE" id="PS00086">
    <property type="entry name" value="CYTOCHROME_P450"/>
    <property type="match status" value="2"/>
</dbReference>
<evidence type="ECO:0000313" key="9">
    <source>
        <dbReference type="Proteomes" id="UP000186002"/>
    </source>
</evidence>
<organism evidence="8 9">
    <name type="scientific">Roseibium suaedae</name>
    <dbReference type="NCBI Taxonomy" id="735517"/>
    <lineage>
        <taxon>Bacteria</taxon>
        <taxon>Pseudomonadati</taxon>
        <taxon>Pseudomonadota</taxon>
        <taxon>Alphaproteobacteria</taxon>
        <taxon>Hyphomicrobiales</taxon>
        <taxon>Stappiaceae</taxon>
        <taxon>Roseibium</taxon>
    </lineage>
</organism>
<dbReference type="InterPro" id="IPR017972">
    <property type="entry name" value="Cyt_P450_CS"/>
</dbReference>
<evidence type="ECO:0000256" key="2">
    <source>
        <dbReference type="ARBA" id="ARBA00010617"/>
    </source>
</evidence>
<evidence type="ECO:0000256" key="3">
    <source>
        <dbReference type="ARBA" id="ARBA00022617"/>
    </source>
</evidence>
<sequence length="724" mass="80234">MNFQKTDVWSDPGTFLGDPATVRSVLRNQDFVITDFAPYLEHIQQRLGQPLSNVVDLIHSSFLFDNGEVHLNGRRRVAPCFSPRFVEGWRPRIRKAVEDALDNLAASANPDLMSGFVEDAFLSVASSVFGVASSERQKLAGSIRQLNSLVTPMLPIATLIKIDEAIGHLINVLMEDESVVDPSGIPTVFQALKEQPGMTKREAVNLTLTTLVASHTMAQGVAFSIYALLIDTPDKWKALAANKCTSDWLDELLSRFTSTQTLIRAASKDTKFQGCPHAQGEAVVMSMPRINKALRQQRDQKGDGAWHMSFGFGPHKCLGAPLSEVFFEEVLPALARRFPDLILHRHKVNFHVSMLVQYPKQLPCELAPSNKRINSRMVEISEMAAARAIVNDDENWSPPTMEAHLSVLQDRSGKDLTQALNIARNAMFFMSGPRHAALRSEVMDCLGGNRLVAWQPMIDDVVSTVLDELEAQKKPDLIGDFADPIFRRVAKTILGLESGDPQQFDTLAPILQDVLEPWLPMRELERLQGIFATLIADMKDPVPNPSLPSDPLLAALIKAELPGTSRDDLKSLVLILYGASFNLSHTLGNVLHQLLTLHADSTDMALSLAEDNVRLEEFISLCASPRYIYRMARKPLNFEGFEMGAGHTLRLNLQAINRGVSSGNLAFGHGLHRCVGAALSKRLLRTAVPALFKRFPKLHLHAQQQTYFDMTQTVALSRLPCRLG</sequence>
<dbReference type="SUPFAM" id="SSF48264">
    <property type="entry name" value="Cytochrome P450"/>
    <property type="match status" value="2"/>
</dbReference>
<keyword evidence="9" id="KW-1185">Reference proteome</keyword>
<dbReference type="CDD" id="cd00302">
    <property type="entry name" value="cytochrome_P450"/>
    <property type="match status" value="1"/>
</dbReference>
<evidence type="ECO:0000313" key="8">
    <source>
        <dbReference type="EMBL" id="SHN11692.1"/>
    </source>
</evidence>
<dbReference type="STRING" id="735517.SAMN05444272_4114"/>
<evidence type="ECO:0000256" key="6">
    <source>
        <dbReference type="ARBA" id="ARBA00023004"/>
    </source>
</evidence>
<dbReference type="EMBL" id="FRBW01000006">
    <property type="protein sequence ID" value="SHN11692.1"/>
    <property type="molecule type" value="Genomic_DNA"/>
</dbReference>
<protein>
    <submittedName>
        <fullName evidence="8">Cytochrome P450</fullName>
    </submittedName>
</protein>
<keyword evidence="4" id="KW-0479">Metal-binding</keyword>
<dbReference type="AlphaFoldDB" id="A0A1M7P599"/>
<keyword evidence="5" id="KW-0560">Oxidoreductase</keyword>
<dbReference type="OrthoDB" id="9801155at2"/>
<dbReference type="RefSeq" id="WP_073015255.1">
    <property type="nucleotide sequence ID" value="NZ_FRBW01000006.1"/>
</dbReference>
<dbReference type="GO" id="GO:0004497">
    <property type="term" value="F:monooxygenase activity"/>
    <property type="evidence" value="ECO:0007669"/>
    <property type="project" value="UniProtKB-KW"/>
</dbReference>
<evidence type="ECO:0000256" key="5">
    <source>
        <dbReference type="ARBA" id="ARBA00023002"/>
    </source>
</evidence>
<dbReference type="InterPro" id="IPR002397">
    <property type="entry name" value="Cyt_P450_B"/>
</dbReference>
<keyword evidence="7" id="KW-0503">Monooxygenase</keyword>
<dbReference type="InterPro" id="IPR036396">
    <property type="entry name" value="Cyt_P450_sf"/>
</dbReference>
<keyword evidence="6" id="KW-0408">Iron</keyword>
<dbReference type="GO" id="GO:0016705">
    <property type="term" value="F:oxidoreductase activity, acting on paired donors, with incorporation or reduction of molecular oxygen"/>
    <property type="evidence" value="ECO:0007669"/>
    <property type="project" value="InterPro"/>
</dbReference>
<evidence type="ECO:0000256" key="7">
    <source>
        <dbReference type="ARBA" id="ARBA00023033"/>
    </source>
</evidence>
<keyword evidence="3" id="KW-0349">Heme</keyword>
<dbReference type="PRINTS" id="PR00359">
    <property type="entry name" value="BP450"/>
</dbReference>
<dbReference type="GO" id="GO:0005506">
    <property type="term" value="F:iron ion binding"/>
    <property type="evidence" value="ECO:0007669"/>
    <property type="project" value="InterPro"/>
</dbReference>
<reference evidence="8 9" key="1">
    <citation type="submission" date="2016-11" db="EMBL/GenBank/DDBJ databases">
        <authorList>
            <person name="Jaros S."/>
            <person name="Januszkiewicz K."/>
            <person name="Wedrychowicz H."/>
        </authorList>
    </citation>
    <scope>NUCLEOTIDE SEQUENCE [LARGE SCALE GENOMIC DNA]</scope>
    <source>
        <strain evidence="8 9">DSM 22153</strain>
    </source>
</reference>
<dbReference type="PANTHER" id="PTHR46696:SF5">
    <property type="entry name" value="CYTOCHROME P450 BJ-1"/>
    <property type="match status" value="1"/>
</dbReference>
<evidence type="ECO:0000256" key="4">
    <source>
        <dbReference type="ARBA" id="ARBA00022723"/>
    </source>
</evidence>
<dbReference type="PANTHER" id="PTHR46696">
    <property type="entry name" value="P450, PUTATIVE (EUROFUNG)-RELATED"/>
    <property type="match status" value="1"/>
</dbReference>
<comment type="similarity">
    <text evidence="2">Belongs to the cytochrome P450 family.</text>
</comment>